<proteinExistence type="predicted"/>
<feature type="region of interest" description="Disordered" evidence="1">
    <location>
        <begin position="98"/>
        <end position="132"/>
    </location>
</feature>
<keyword evidence="2" id="KW-0732">Signal</keyword>
<organism evidence="3 4">
    <name type="scientific">Trichoderma lentiforme</name>
    <dbReference type="NCBI Taxonomy" id="1567552"/>
    <lineage>
        <taxon>Eukaryota</taxon>
        <taxon>Fungi</taxon>
        <taxon>Dikarya</taxon>
        <taxon>Ascomycota</taxon>
        <taxon>Pezizomycotina</taxon>
        <taxon>Sordariomycetes</taxon>
        <taxon>Hypocreomycetidae</taxon>
        <taxon>Hypocreales</taxon>
        <taxon>Hypocreaceae</taxon>
        <taxon>Trichoderma</taxon>
    </lineage>
</organism>
<feature type="compositionally biased region" description="Low complexity" evidence="1">
    <location>
        <begin position="240"/>
        <end position="272"/>
    </location>
</feature>
<keyword evidence="4" id="KW-1185">Reference proteome</keyword>
<feature type="chain" id="PRO_5040249443" evidence="2">
    <location>
        <begin position="21"/>
        <end position="303"/>
    </location>
</feature>
<name>A0A9P4XJB8_9HYPO</name>
<evidence type="ECO:0000313" key="4">
    <source>
        <dbReference type="Proteomes" id="UP000801864"/>
    </source>
</evidence>
<protein>
    <submittedName>
        <fullName evidence="3">Uncharacterized protein</fullName>
    </submittedName>
</protein>
<dbReference type="Proteomes" id="UP000801864">
    <property type="component" value="Unassembled WGS sequence"/>
</dbReference>
<feature type="signal peptide" evidence="2">
    <location>
        <begin position="1"/>
        <end position="20"/>
    </location>
</feature>
<comment type="caution">
    <text evidence="3">The sequence shown here is derived from an EMBL/GenBank/DDBJ whole genome shotgun (WGS) entry which is preliminary data.</text>
</comment>
<dbReference type="EMBL" id="QLNT01000007">
    <property type="protein sequence ID" value="KAF3072972.1"/>
    <property type="molecule type" value="Genomic_DNA"/>
</dbReference>
<gene>
    <name evidence="3" type="ORF">CFAM422_004803</name>
</gene>
<feature type="compositionally biased region" description="Polar residues" evidence="1">
    <location>
        <begin position="98"/>
        <end position="113"/>
    </location>
</feature>
<sequence length="303" mass="32318">MWCLRKLLFVAAVFSGRTLGDGTVTPTDSIERPTSFLDITYLSPTPSSHHALSPPRPAAYAPLPGFIPKPQPVNDEFSSAPRLTTFITHTIPRETTTDSISSLAVKATSTSSDSPAVKPSNSPSPPSSTQPEWSRAQIIGWGVGGSCGLLLVLVLVGHLIDSINDGTSCFDCSNCSDCCDCWKKKPRQQKSPGTEAQRETTLIELDAANQTIGELSAPETTPFYSPPPPLVPGARELDGSSTLSPQSLPSTSQQPAGISTSVDSPDSSSPPSYEEVERETNGRRAVFSWAAPESAYRPEKRDS</sequence>
<accession>A0A9P4XJB8</accession>
<evidence type="ECO:0000256" key="1">
    <source>
        <dbReference type="SAM" id="MobiDB-lite"/>
    </source>
</evidence>
<evidence type="ECO:0000313" key="3">
    <source>
        <dbReference type="EMBL" id="KAF3072972.1"/>
    </source>
</evidence>
<feature type="region of interest" description="Disordered" evidence="1">
    <location>
        <begin position="217"/>
        <end position="303"/>
    </location>
</feature>
<dbReference type="AlphaFoldDB" id="A0A9P4XJB8"/>
<evidence type="ECO:0000256" key="2">
    <source>
        <dbReference type="SAM" id="SignalP"/>
    </source>
</evidence>
<reference evidence="3 4" key="1">
    <citation type="submission" date="2018-06" db="EMBL/GenBank/DDBJ databases">
        <title>Genome analysis of cellulolytic fungus Trichoderma lentiforme CFAM-422.</title>
        <authorList>
            <person name="Steindorff A.S."/>
            <person name="Formighieri E.F."/>
            <person name="Midorikawa G.E.O."/>
            <person name="Tamietti M.S."/>
            <person name="Ramos E.Z."/>
            <person name="Silva A.S."/>
            <person name="Bon E.P.S."/>
            <person name="Mendes T.D."/>
            <person name="Damaso M.C.T."/>
            <person name="Favaro L.C.L."/>
        </authorList>
    </citation>
    <scope>NUCLEOTIDE SEQUENCE [LARGE SCALE GENOMIC DNA]</scope>
    <source>
        <strain evidence="3 4">CFAM-422</strain>
    </source>
</reference>